<reference evidence="2 3" key="1">
    <citation type="journal article" date="2020" name="IScience">
        <title>Genome Sequencing of the Endangered Kingdonia uniflora (Circaeasteraceae, Ranunculales) Reveals Potential Mechanisms of Evolutionary Specialization.</title>
        <authorList>
            <person name="Sun Y."/>
            <person name="Deng T."/>
            <person name="Zhang A."/>
            <person name="Moore M.J."/>
            <person name="Landis J.B."/>
            <person name="Lin N."/>
            <person name="Zhang H."/>
            <person name="Zhang X."/>
            <person name="Huang J."/>
            <person name="Zhang X."/>
            <person name="Sun H."/>
            <person name="Wang H."/>
        </authorList>
    </citation>
    <scope>NUCLEOTIDE SEQUENCE [LARGE SCALE GENOMIC DNA]</scope>
    <source>
        <strain evidence="2">TB1705</strain>
        <tissue evidence="2">Leaf</tissue>
    </source>
</reference>
<evidence type="ECO:0008006" key="4">
    <source>
        <dbReference type="Google" id="ProtNLM"/>
    </source>
</evidence>
<dbReference type="Pfam" id="PF02519">
    <property type="entry name" value="Auxin_inducible"/>
    <property type="match status" value="1"/>
</dbReference>
<protein>
    <recommendedName>
        <fullName evidence="4">Small auxin up regulated protein</fullName>
    </recommendedName>
</protein>
<dbReference type="EMBL" id="JACGCM010002142">
    <property type="protein sequence ID" value="KAF6144097.1"/>
    <property type="molecule type" value="Genomic_DNA"/>
</dbReference>
<evidence type="ECO:0000256" key="1">
    <source>
        <dbReference type="ARBA" id="ARBA00006974"/>
    </source>
</evidence>
<proteinExistence type="inferred from homology"/>
<organism evidence="2 3">
    <name type="scientific">Kingdonia uniflora</name>
    <dbReference type="NCBI Taxonomy" id="39325"/>
    <lineage>
        <taxon>Eukaryota</taxon>
        <taxon>Viridiplantae</taxon>
        <taxon>Streptophyta</taxon>
        <taxon>Embryophyta</taxon>
        <taxon>Tracheophyta</taxon>
        <taxon>Spermatophyta</taxon>
        <taxon>Magnoliopsida</taxon>
        <taxon>Ranunculales</taxon>
        <taxon>Circaeasteraceae</taxon>
        <taxon>Kingdonia</taxon>
    </lineage>
</organism>
<accession>A0A7J7LN78</accession>
<dbReference type="InterPro" id="IPR003676">
    <property type="entry name" value="SAUR_fam"/>
</dbReference>
<gene>
    <name evidence="2" type="ORF">GIB67_007558</name>
</gene>
<sequence>MGIRLPMISHAKQILQRSLFSPTVATNVPKGHCAVYIGESQKKRFVVPISYLNHPLFQSLLSQAEEEFGFNHPTGRITIPCNEETFLNLTCNLNKE</sequence>
<evidence type="ECO:0000313" key="2">
    <source>
        <dbReference type="EMBL" id="KAF6144097.1"/>
    </source>
</evidence>
<evidence type="ECO:0000313" key="3">
    <source>
        <dbReference type="Proteomes" id="UP000541444"/>
    </source>
</evidence>
<dbReference type="Proteomes" id="UP000541444">
    <property type="component" value="Unassembled WGS sequence"/>
</dbReference>
<dbReference type="OrthoDB" id="625231at2759"/>
<comment type="caution">
    <text evidence="2">The sequence shown here is derived from an EMBL/GenBank/DDBJ whole genome shotgun (WGS) entry which is preliminary data.</text>
</comment>
<keyword evidence="3" id="KW-1185">Reference proteome</keyword>
<dbReference type="PANTHER" id="PTHR31929">
    <property type="entry name" value="SAUR-LIKE AUXIN-RESPONSIVE PROTEIN FAMILY-RELATED"/>
    <property type="match status" value="1"/>
</dbReference>
<comment type="similarity">
    <text evidence="1">Belongs to the ARG7 family.</text>
</comment>
<dbReference type="AlphaFoldDB" id="A0A7J7LN78"/>
<name>A0A7J7LN78_9MAGN</name>
<dbReference type="GO" id="GO:0009733">
    <property type="term" value="P:response to auxin"/>
    <property type="evidence" value="ECO:0007669"/>
    <property type="project" value="InterPro"/>
</dbReference>